<sequence>MLEKMNPNALLIDVREPEEYALGHITGSQNIPMSDIPHWAKTADQTQELYVYCKAGVRAEQVALYLKDEGFTKVTNLGGLEELTDLGFTISQ</sequence>
<evidence type="ECO:0000313" key="2">
    <source>
        <dbReference type="EMBL" id="MET3634178.1"/>
    </source>
</evidence>
<dbReference type="RefSeq" id="WP_354368312.1">
    <property type="nucleotide sequence ID" value="NZ_JBEPLN010000010.1"/>
</dbReference>
<organism evidence="2 3">
    <name type="scientific">Streptococcus porcorum</name>
    <dbReference type="NCBI Taxonomy" id="701526"/>
    <lineage>
        <taxon>Bacteria</taxon>
        <taxon>Bacillati</taxon>
        <taxon>Bacillota</taxon>
        <taxon>Bacilli</taxon>
        <taxon>Lactobacillales</taxon>
        <taxon>Streptococcaceae</taxon>
        <taxon>Streptococcus</taxon>
    </lineage>
</organism>
<dbReference type="Pfam" id="PF00581">
    <property type="entry name" value="Rhodanese"/>
    <property type="match status" value="1"/>
</dbReference>
<dbReference type="EMBL" id="JBEPLN010000010">
    <property type="protein sequence ID" value="MET3634178.1"/>
    <property type="molecule type" value="Genomic_DNA"/>
</dbReference>
<dbReference type="PANTHER" id="PTHR43031">
    <property type="entry name" value="FAD-DEPENDENT OXIDOREDUCTASE"/>
    <property type="match status" value="1"/>
</dbReference>
<name>A0ABV2JEH6_9STRE</name>
<dbReference type="PROSITE" id="PS50206">
    <property type="entry name" value="RHODANESE_3"/>
    <property type="match status" value="1"/>
</dbReference>
<accession>A0ABV2JEH6</accession>
<keyword evidence="3" id="KW-1185">Reference proteome</keyword>
<dbReference type="SUPFAM" id="SSF52821">
    <property type="entry name" value="Rhodanese/Cell cycle control phosphatase"/>
    <property type="match status" value="1"/>
</dbReference>
<dbReference type="PANTHER" id="PTHR43031:SF17">
    <property type="entry name" value="SULFURTRANSFERASE YTWF-RELATED"/>
    <property type="match status" value="1"/>
</dbReference>
<comment type="caution">
    <text evidence="2">The sequence shown here is derived from an EMBL/GenBank/DDBJ whole genome shotgun (WGS) entry which is preliminary data.</text>
</comment>
<dbReference type="Proteomes" id="UP001549037">
    <property type="component" value="Unassembled WGS sequence"/>
</dbReference>
<feature type="domain" description="Rhodanese" evidence="1">
    <location>
        <begin position="5"/>
        <end position="92"/>
    </location>
</feature>
<evidence type="ECO:0000259" key="1">
    <source>
        <dbReference type="PROSITE" id="PS50206"/>
    </source>
</evidence>
<dbReference type="InterPro" id="IPR036873">
    <property type="entry name" value="Rhodanese-like_dom_sf"/>
</dbReference>
<dbReference type="InterPro" id="IPR001763">
    <property type="entry name" value="Rhodanese-like_dom"/>
</dbReference>
<evidence type="ECO:0000313" key="3">
    <source>
        <dbReference type="Proteomes" id="UP001549037"/>
    </source>
</evidence>
<dbReference type="InterPro" id="IPR050229">
    <property type="entry name" value="GlpE_sulfurtransferase"/>
</dbReference>
<protein>
    <submittedName>
        <fullName evidence="2">Rhodanese-related sulfurtransferase</fullName>
    </submittedName>
</protein>
<dbReference type="SMART" id="SM00450">
    <property type="entry name" value="RHOD"/>
    <property type="match status" value="1"/>
</dbReference>
<dbReference type="CDD" id="cd00158">
    <property type="entry name" value="RHOD"/>
    <property type="match status" value="1"/>
</dbReference>
<proteinExistence type="predicted"/>
<reference evidence="2 3" key="1">
    <citation type="submission" date="2024-06" db="EMBL/GenBank/DDBJ databases">
        <title>Genomic Encyclopedia of Type Strains, Phase IV (KMG-IV): sequencing the most valuable type-strain genomes for metagenomic binning, comparative biology and taxonomic classification.</title>
        <authorList>
            <person name="Goeker M."/>
        </authorList>
    </citation>
    <scope>NUCLEOTIDE SEQUENCE [LARGE SCALE GENOMIC DNA]</scope>
    <source>
        <strain evidence="2 3">DSM 28302</strain>
    </source>
</reference>
<dbReference type="Gene3D" id="3.40.250.10">
    <property type="entry name" value="Rhodanese-like domain"/>
    <property type="match status" value="1"/>
</dbReference>
<gene>
    <name evidence="2" type="ORF">ABID28_000815</name>
</gene>